<keyword evidence="2" id="KW-0732">Signal</keyword>
<proteinExistence type="predicted"/>
<evidence type="ECO:0000256" key="1">
    <source>
        <dbReference type="SAM" id="MobiDB-lite"/>
    </source>
</evidence>
<evidence type="ECO:0000313" key="4">
    <source>
        <dbReference type="Proteomes" id="UP000652761"/>
    </source>
</evidence>
<dbReference type="Pfam" id="PF03004">
    <property type="entry name" value="Transposase_24"/>
    <property type="match status" value="1"/>
</dbReference>
<evidence type="ECO:0000256" key="2">
    <source>
        <dbReference type="SAM" id="SignalP"/>
    </source>
</evidence>
<comment type="caution">
    <text evidence="3">The sequence shown here is derived from an EMBL/GenBank/DDBJ whole genome shotgun (WGS) entry which is preliminary data.</text>
</comment>
<dbReference type="EMBL" id="NMUH01004788">
    <property type="protein sequence ID" value="MQM10815.1"/>
    <property type="molecule type" value="Genomic_DNA"/>
</dbReference>
<gene>
    <name evidence="3" type="ORF">Taro_043715</name>
</gene>
<name>A0A843X180_COLES</name>
<keyword evidence="4" id="KW-1185">Reference proteome</keyword>
<dbReference type="InterPro" id="IPR004252">
    <property type="entry name" value="Probable_transposase_24"/>
</dbReference>
<dbReference type="AlphaFoldDB" id="A0A843X180"/>
<dbReference type="Proteomes" id="UP000652761">
    <property type="component" value="Unassembled WGS sequence"/>
</dbReference>
<evidence type="ECO:0000313" key="3">
    <source>
        <dbReference type="EMBL" id="MQM10815.1"/>
    </source>
</evidence>
<reference evidence="3" key="1">
    <citation type="submission" date="2017-07" db="EMBL/GenBank/DDBJ databases">
        <title>Taro Niue Genome Assembly and Annotation.</title>
        <authorList>
            <person name="Atibalentja N."/>
            <person name="Keating K."/>
            <person name="Fields C.J."/>
        </authorList>
    </citation>
    <scope>NUCLEOTIDE SEQUENCE</scope>
    <source>
        <strain evidence="3">Niue_2</strain>
        <tissue evidence="3">Leaf</tissue>
    </source>
</reference>
<organism evidence="3 4">
    <name type="scientific">Colocasia esculenta</name>
    <name type="common">Wild taro</name>
    <name type="synonym">Arum esculentum</name>
    <dbReference type="NCBI Taxonomy" id="4460"/>
    <lineage>
        <taxon>Eukaryota</taxon>
        <taxon>Viridiplantae</taxon>
        <taxon>Streptophyta</taxon>
        <taxon>Embryophyta</taxon>
        <taxon>Tracheophyta</taxon>
        <taxon>Spermatophyta</taxon>
        <taxon>Magnoliopsida</taxon>
        <taxon>Liliopsida</taxon>
        <taxon>Araceae</taxon>
        <taxon>Aroideae</taxon>
        <taxon>Colocasieae</taxon>
        <taxon>Colocasia</taxon>
    </lineage>
</organism>
<accession>A0A843X180</accession>
<dbReference type="OrthoDB" id="651362at2759"/>
<feature type="region of interest" description="Disordered" evidence="1">
    <location>
        <begin position="285"/>
        <end position="320"/>
    </location>
</feature>
<feature type="region of interest" description="Disordered" evidence="1">
    <location>
        <begin position="41"/>
        <end position="87"/>
    </location>
</feature>
<feature type="chain" id="PRO_5032884633" evidence="2">
    <location>
        <begin position="26"/>
        <end position="320"/>
    </location>
</feature>
<protein>
    <submittedName>
        <fullName evidence="3">Uncharacterized protein</fullName>
    </submittedName>
</protein>
<feature type="region of interest" description="Disordered" evidence="1">
    <location>
        <begin position="225"/>
        <end position="247"/>
    </location>
</feature>
<feature type="signal peptide" evidence="2">
    <location>
        <begin position="1"/>
        <end position="25"/>
    </location>
</feature>
<sequence>MQMQQGRRAPFWGVFLHFWCSRATTHDPNNRYSRPIALRQRTRRVPAPQSPDLALPPPICHSRASTPADGRRRMAGAPTVTAPPPVISAEDHRGIIDSQSIEMSYMLDLHGQLLQEQILNILCTMSEKMQKEHVQEVQFKRPPQFQVLFDETHKKKGTNDYISKKAREVEESYSRGMDERYGDDSQRPELDPDIWVAASGAPKKGHVYGFGHSLGTTRVISSCSSSFSHATSPFTTPAAPGGSSSAAPTITPDMFRAIVNETISQTISTIISQTVSQMLTELGIPGNRAPLAPPAQQPPDHLSRDVGRDDDQDDTYAEDL</sequence>
<feature type="compositionally biased region" description="Acidic residues" evidence="1">
    <location>
        <begin position="310"/>
        <end position="320"/>
    </location>
</feature>